<accession>A0AAN8L2S3</accession>
<gene>
    <name evidence="2" type="ORF">J4Q44_G00304460</name>
</gene>
<evidence type="ECO:0000313" key="2">
    <source>
        <dbReference type="EMBL" id="KAK6298936.1"/>
    </source>
</evidence>
<evidence type="ECO:0000313" key="3">
    <source>
        <dbReference type="Proteomes" id="UP001356427"/>
    </source>
</evidence>
<proteinExistence type="predicted"/>
<dbReference type="AlphaFoldDB" id="A0AAN8L2S3"/>
<dbReference type="Proteomes" id="UP001356427">
    <property type="component" value="Unassembled WGS sequence"/>
</dbReference>
<dbReference type="EMBL" id="JAGTTL010000029">
    <property type="protein sequence ID" value="KAK6298936.1"/>
    <property type="molecule type" value="Genomic_DNA"/>
</dbReference>
<organism evidence="2 3">
    <name type="scientific">Coregonus suidteri</name>
    <dbReference type="NCBI Taxonomy" id="861788"/>
    <lineage>
        <taxon>Eukaryota</taxon>
        <taxon>Metazoa</taxon>
        <taxon>Chordata</taxon>
        <taxon>Craniata</taxon>
        <taxon>Vertebrata</taxon>
        <taxon>Euteleostomi</taxon>
        <taxon>Actinopterygii</taxon>
        <taxon>Neopterygii</taxon>
        <taxon>Teleostei</taxon>
        <taxon>Protacanthopterygii</taxon>
        <taxon>Salmoniformes</taxon>
        <taxon>Salmonidae</taxon>
        <taxon>Coregoninae</taxon>
        <taxon>Coregonus</taxon>
    </lineage>
</organism>
<keyword evidence="3" id="KW-1185">Reference proteome</keyword>
<reference evidence="2 3" key="1">
    <citation type="submission" date="2021-04" db="EMBL/GenBank/DDBJ databases">
        <authorList>
            <person name="De Guttry C."/>
            <person name="Zahm M."/>
            <person name="Klopp C."/>
            <person name="Cabau C."/>
            <person name="Louis A."/>
            <person name="Berthelot C."/>
            <person name="Parey E."/>
            <person name="Roest Crollius H."/>
            <person name="Montfort J."/>
            <person name="Robinson-Rechavi M."/>
            <person name="Bucao C."/>
            <person name="Bouchez O."/>
            <person name="Gislard M."/>
            <person name="Lluch J."/>
            <person name="Milhes M."/>
            <person name="Lampietro C."/>
            <person name="Lopez Roques C."/>
            <person name="Donnadieu C."/>
            <person name="Braasch I."/>
            <person name="Desvignes T."/>
            <person name="Postlethwait J."/>
            <person name="Bobe J."/>
            <person name="Wedekind C."/>
            <person name="Guiguen Y."/>
        </authorList>
    </citation>
    <scope>NUCLEOTIDE SEQUENCE [LARGE SCALE GENOMIC DNA]</scope>
    <source>
        <strain evidence="2">Cs_M1</strain>
        <tissue evidence="2">Blood</tissue>
    </source>
</reference>
<protein>
    <submittedName>
        <fullName evidence="2">Uncharacterized protein</fullName>
    </submittedName>
</protein>
<comment type="caution">
    <text evidence="2">The sequence shown here is derived from an EMBL/GenBank/DDBJ whole genome shotgun (WGS) entry which is preliminary data.</text>
</comment>
<sequence>MSHNICGVRRVSPATTVTRLDTWPRAAPPRGGGPPVCCVDSRAISRGSVQASTASAVGSPHTGTSPALNPLSETSTATTVD</sequence>
<evidence type="ECO:0000256" key="1">
    <source>
        <dbReference type="SAM" id="MobiDB-lite"/>
    </source>
</evidence>
<feature type="region of interest" description="Disordered" evidence="1">
    <location>
        <begin position="48"/>
        <end position="81"/>
    </location>
</feature>
<name>A0AAN8L2S3_9TELE</name>